<dbReference type="AlphaFoldDB" id="A0A5M9I1G9"/>
<comment type="catalytic activity">
    <reaction evidence="1">
        <text>ATP + protein L-histidine = ADP + protein N-phospho-L-histidine.</text>
        <dbReference type="EC" id="2.7.13.3"/>
    </reaction>
</comment>
<keyword evidence="9" id="KW-0175">Coiled coil</keyword>
<evidence type="ECO:0000256" key="8">
    <source>
        <dbReference type="ARBA" id="ARBA00023012"/>
    </source>
</evidence>
<evidence type="ECO:0000313" key="12">
    <source>
        <dbReference type="EMBL" id="KAA8501321.1"/>
    </source>
</evidence>
<name>A0A5M9I1G9_9FIRM</name>
<evidence type="ECO:0000256" key="7">
    <source>
        <dbReference type="ARBA" id="ARBA00022840"/>
    </source>
</evidence>
<evidence type="ECO:0000256" key="9">
    <source>
        <dbReference type="SAM" id="Coils"/>
    </source>
</evidence>
<evidence type="ECO:0000313" key="13">
    <source>
        <dbReference type="Proteomes" id="UP000322025"/>
    </source>
</evidence>
<accession>A0A5M9I1G9</accession>
<sequence length="365" mass="41180">MRYILNSGCILLLCMFSLFFTKPDLYYVLAFLCTLIICSADLFIKEKRLYAAVCIVFFVAGFFVPAFTYFYPAACFGLFRRKQFLPACASVILYCILEPGLRRSEPLLICLELAGYAVCFLLASAIRERDALQDTLKRAMDDSTERDLLLTEKNRTLMEKQDYEIYTATLRERNRIAREIHDNVGHLLSRSILLAGAAKTVNQDETLSPTLDSLDQTLNAAMDNIRASVHDLRDESVNLEDAVQALINDFTFCPVDYCYDAGRMIPREIKYSFISIAKEALNNIMRHSNADRAAVTIREHPGLYQLCIEDNGSTVSESNKFSKTGGDGMGLSNMRERTEKLHGTIHITTESGFRILVTIPKKTSG</sequence>
<dbReference type="InterPro" id="IPR050482">
    <property type="entry name" value="Sensor_HK_TwoCompSys"/>
</dbReference>
<dbReference type="InterPro" id="IPR003594">
    <property type="entry name" value="HATPase_dom"/>
</dbReference>
<evidence type="ECO:0000256" key="2">
    <source>
        <dbReference type="ARBA" id="ARBA00012438"/>
    </source>
</evidence>
<dbReference type="SUPFAM" id="SSF55874">
    <property type="entry name" value="ATPase domain of HSP90 chaperone/DNA topoisomerase II/histidine kinase"/>
    <property type="match status" value="1"/>
</dbReference>
<dbReference type="EC" id="2.7.13.3" evidence="2"/>
<keyword evidence="13" id="KW-1185">Reference proteome</keyword>
<evidence type="ECO:0000256" key="5">
    <source>
        <dbReference type="ARBA" id="ARBA00022741"/>
    </source>
</evidence>
<evidence type="ECO:0000256" key="1">
    <source>
        <dbReference type="ARBA" id="ARBA00000085"/>
    </source>
</evidence>
<feature type="transmembrane region" description="Helical" evidence="10">
    <location>
        <begin position="49"/>
        <end position="71"/>
    </location>
</feature>
<keyword evidence="7" id="KW-0067">ATP-binding</keyword>
<dbReference type="PANTHER" id="PTHR24421">
    <property type="entry name" value="NITRATE/NITRITE SENSOR PROTEIN NARX-RELATED"/>
    <property type="match status" value="1"/>
</dbReference>
<evidence type="ECO:0000256" key="6">
    <source>
        <dbReference type="ARBA" id="ARBA00022777"/>
    </source>
</evidence>
<dbReference type="Pfam" id="PF02518">
    <property type="entry name" value="HATPase_c"/>
    <property type="match status" value="1"/>
</dbReference>
<evidence type="ECO:0000256" key="4">
    <source>
        <dbReference type="ARBA" id="ARBA00022679"/>
    </source>
</evidence>
<keyword evidence="4" id="KW-0808">Transferase</keyword>
<feature type="domain" description="Histidine kinase/HSP90-like ATPase" evidence="11">
    <location>
        <begin position="268"/>
        <end position="363"/>
    </location>
</feature>
<evidence type="ECO:0000259" key="11">
    <source>
        <dbReference type="SMART" id="SM00387"/>
    </source>
</evidence>
<keyword evidence="3" id="KW-0597">Phosphoprotein</keyword>
<keyword evidence="10" id="KW-0472">Membrane</keyword>
<keyword evidence="8" id="KW-0902">Two-component regulatory system</keyword>
<evidence type="ECO:0000256" key="3">
    <source>
        <dbReference type="ARBA" id="ARBA00022553"/>
    </source>
</evidence>
<keyword evidence="10" id="KW-1133">Transmembrane helix</keyword>
<gene>
    <name evidence="12" type="ORF">FNY66_09015</name>
</gene>
<protein>
    <recommendedName>
        <fullName evidence="2">histidine kinase</fullName>
        <ecNumber evidence="2">2.7.13.3</ecNumber>
    </recommendedName>
</protein>
<reference evidence="12" key="1">
    <citation type="submission" date="2019-07" db="EMBL/GenBank/DDBJ databases">
        <authorList>
            <person name="Wongkuna S."/>
            <person name="Scaria J."/>
        </authorList>
    </citation>
    <scope>NUCLEOTIDE SEQUENCE [LARGE SCALE GENOMIC DNA]</scope>
    <source>
        <strain evidence="12">SW178</strain>
    </source>
</reference>
<keyword evidence="10" id="KW-0812">Transmembrane</keyword>
<dbReference type="CDD" id="cd16917">
    <property type="entry name" value="HATPase_UhpB-NarQ-NarX-like"/>
    <property type="match status" value="1"/>
</dbReference>
<dbReference type="InterPro" id="IPR011712">
    <property type="entry name" value="Sig_transdc_His_kin_sub3_dim/P"/>
</dbReference>
<dbReference type="GO" id="GO:0005524">
    <property type="term" value="F:ATP binding"/>
    <property type="evidence" value="ECO:0007669"/>
    <property type="project" value="UniProtKB-KW"/>
</dbReference>
<feature type="transmembrane region" description="Helical" evidence="10">
    <location>
        <begin position="25"/>
        <end position="44"/>
    </location>
</feature>
<dbReference type="GO" id="GO:0000155">
    <property type="term" value="F:phosphorelay sensor kinase activity"/>
    <property type="evidence" value="ECO:0007669"/>
    <property type="project" value="InterPro"/>
</dbReference>
<keyword evidence="5" id="KW-0547">Nucleotide-binding</keyword>
<dbReference type="SMART" id="SM00387">
    <property type="entry name" value="HATPase_c"/>
    <property type="match status" value="1"/>
</dbReference>
<dbReference type="OrthoDB" id="9781904at2"/>
<evidence type="ECO:0000256" key="10">
    <source>
        <dbReference type="SAM" id="Phobius"/>
    </source>
</evidence>
<dbReference type="GO" id="GO:0016020">
    <property type="term" value="C:membrane"/>
    <property type="evidence" value="ECO:0007669"/>
    <property type="project" value="InterPro"/>
</dbReference>
<keyword evidence="6 12" id="KW-0418">Kinase</keyword>
<dbReference type="Proteomes" id="UP000322025">
    <property type="component" value="Unassembled WGS sequence"/>
</dbReference>
<dbReference type="Pfam" id="PF07730">
    <property type="entry name" value="HisKA_3"/>
    <property type="match status" value="1"/>
</dbReference>
<proteinExistence type="predicted"/>
<dbReference type="PANTHER" id="PTHR24421:SF10">
    <property type="entry name" value="NITRATE_NITRITE SENSOR PROTEIN NARQ"/>
    <property type="match status" value="1"/>
</dbReference>
<comment type="caution">
    <text evidence="12">The sequence shown here is derived from an EMBL/GenBank/DDBJ whole genome shotgun (WGS) entry which is preliminary data.</text>
</comment>
<dbReference type="Gene3D" id="3.30.565.10">
    <property type="entry name" value="Histidine kinase-like ATPase, C-terminal domain"/>
    <property type="match status" value="1"/>
</dbReference>
<organism evidence="12 13">
    <name type="scientific">Mediterraneibacter catenae</name>
    <dbReference type="NCBI Taxonomy" id="2594882"/>
    <lineage>
        <taxon>Bacteria</taxon>
        <taxon>Bacillati</taxon>
        <taxon>Bacillota</taxon>
        <taxon>Clostridia</taxon>
        <taxon>Lachnospirales</taxon>
        <taxon>Lachnospiraceae</taxon>
        <taxon>Mediterraneibacter</taxon>
    </lineage>
</organism>
<dbReference type="GO" id="GO:0046983">
    <property type="term" value="F:protein dimerization activity"/>
    <property type="evidence" value="ECO:0007669"/>
    <property type="project" value="InterPro"/>
</dbReference>
<dbReference type="EMBL" id="VMSO01000010">
    <property type="protein sequence ID" value="KAA8501321.1"/>
    <property type="molecule type" value="Genomic_DNA"/>
</dbReference>
<dbReference type="InterPro" id="IPR036890">
    <property type="entry name" value="HATPase_C_sf"/>
</dbReference>
<feature type="coiled-coil region" evidence="9">
    <location>
        <begin position="222"/>
        <end position="249"/>
    </location>
</feature>
<dbReference type="Gene3D" id="1.20.5.1930">
    <property type="match status" value="1"/>
</dbReference>